<gene>
    <name evidence="3" type="ORF">SKAU_G00251340</name>
</gene>
<feature type="domain" description="C2H2-type" evidence="2">
    <location>
        <begin position="113"/>
        <end position="133"/>
    </location>
</feature>
<sequence length="650" mass="71201">MYNSGYFPPPVFNGPPPGPMIRPPVFNWQPPAPGTFCPENANWWVPPPGPWGFNSAGNEYNAPGHQNAGFLPHRTHGQYNNFGRQRGGVENGPSRNARGKQKNKKEPVFTHFCDTCDRGFKGQQKYDDHVAQHVKCSVKDCTFTAHEKLVSIHWKNNHAPGAKRIKLDTPDEITKWREERRKNYPTLTNVVKKMKMMEEREERGEVLETAQFGKIRSRPTATGRGHGFKSVQGNKRLEAGAEDNERKGAEIPCATPKQTNERDPLGALANSDSDSDKDGPADNKKEGLIVTPRHMTSGLGSLLASYGSASDSDSDQEPVALPILRTSKALEENQAMLRTLAARAQSGVSEQGAIKHPESRGNPQQSNRQSARPHAAPCRPGRGRGRNISAHRRTTLLEMLLAPDIRHERNVVLQCVRYVVQNSFFGLDRKPQESKVADGRDGTIIKIAEDRTPRKGQLSVAAGYPPARDAVINGNQHLGEACQLGGRGLDGGSDSLQNDTVIGGNELIKKRWQGTQVENAMMGRDHRPTGDGSNPGEAQSLAAEDKEDEQSSATEAVVIGGDPSFSLDTDQSQQLRDGNRNPPADATGLHEGHCTAENTVIDGKHHLPKEDYVIGGIDSLAEHVQQSDLPSCSVVDDEIWEIPAAYLKNH</sequence>
<evidence type="ECO:0000313" key="4">
    <source>
        <dbReference type="Proteomes" id="UP001152622"/>
    </source>
</evidence>
<dbReference type="Proteomes" id="UP001152622">
    <property type="component" value="Chromosome 9"/>
</dbReference>
<dbReference type="AlphaFoldDB" id="A0A9Q1F2V9"/>
<dbReference type="InterPro" id="IPR019496">
    <property type="entry name" value="NUFIP1_cons_dom"/>
</dbReference>
<feature type="region of interest" description="Disordered" evidence="1">
    <location>
        <begin position="214"/>
        <end position="293"/>
    </location>
</feature>
<evidence type="ECO:0000259" key="2">
    <source>
        <dbReference type="PROSITE" id="PS00028"/>
    </source>
</evidence>
<evidence type="ECO:0000313" key="3">
    <source>
        <dbReference type="EMBL" id="KAJ8350004.1"/>
    </source>
</evidence>
<evidence type="ECO:0000256" key="1">
    <source>
        <dbReference type="SAM" id="MobiDB-lite"/>
    </source>
</evidence>
<organism evidence="3 4">
    <name type="scientific">Synaphobranchus kaupii</name>
    <name type="common">Kaup's arrowtooth eel</name>
    <dbReference type="NCBI Taxonomy" id="118154"/>
    <lineage>
        <taxon>Eukaryota</taxon>
        <taxon>Metazoa</taxon>
        <taxon>Chordata</taxon>
        <taxon>Craniata</taxon>
        <taxon>Vertebrata</taxon>
        <taxon>Euteleostomi</taxon>
        <taxon>Actinopterygii</taxon>
        <taxon>Neopterygii</taxon>
        <taxon>Teleostei</taxon>
        <taxon>Anguilliformes</taxon>
        <taxon>Synaphobranchidae</taxon>
        <taxon>Synaphobranchus</taxon>
    </lineage>
</organism>
<feature type="compositionally biased region" description="Basic and acidic residues" evidence="1">
    <location>
        <begin position="274"/>
        <end position="287"/>
    </location>
</feature>
<dbReference type="GO" id="GO:0003723">
    <property type="term" value="F:RNA binding"/>
    <property type="evidence" value="ECO:0007669"/>
    <property type="project" value="InterPro"/>
</dbReference>
<dbReference type="InterPro" id="IPR013087">
    <property type="entry name" value="Znf_C2H2_type"/>
</dbReference>
<keyword evidence="4" id="KW-1185">Reference proteome</keyword>
<protein>
    <recommendedName>
        <fullName evidence="2">C2H2-type domain-containing protein</fullName>
    </recommendedName>
</protein>
<feature type="compositionally biased region" description="Polar residues" evidence="1">
    <location>
        <begin position="566"/>
        <end position="576"/>
    </location>
</feature>
<dbReference type="OrthoDB" id="273070at2759"/>
<dbReference type="GO" id="GO:0000492">
    <property type="term" value="P:box C/D snoRNP assembly"/>
    <property type="evidence" value="ECO:0007669"/>
    <property type="project" value="TreeGrafter"/>
</dbReference>
<feature type="region of interest" description="Disordered" evidence="1">
    <location>
        <begin position="522"/>
        <end position="590"/>
    </location>
</feature>
<dbReference type="EMBL" id="JAINUF010000009">
    <property type="protein sequence ID" value="KAJ8350004.1"/>
    <property type="molecule type" value="Genomic_DNA"/>
</dbReference>
<dbReference type="Pfam" id="PF10453">
    <property type="entry name" value="NUFIP1"/>
    <property type="match status" value="1"/>
</dbReference>
<dbReference type="PANTHER" id="PTHR13309:SF0">
    <property type="entry name" value="FMR1-INTERACTING PROTEIN NUFIP1"/>
    <property type="match status" value="1"/>
</dbReference>
<feature type="region of interest" description="Disordered" evidence="1">
    <location>
        <begin position="342"/>
        <end position="390"/>
    </location>
</feature>
<dbReference type="PROSITE" id="PS00028">
    <property type="entry name" value="ZINC_FINGER_C2H2_1"/>
    <property type="match status" value="1"/>
</dbReference>
<proteinExistence type="predicted"/>
<feature type="compositionally biased region" description="Basic residues" evidence="1">
    <location>
        <begin position="381"/>
        <end position="390"/>
    </location>
</feature>
<dbReference type="InterPro" id="IPR039136">
    <property type="entry name" value="NUFIP1-like"/>
</dbReference>
<accession>A0A9Q1F2V9</accession>
<feature type="region of interest" description="Disordered" evidence="1">
    <location>
        <begin position="81"/>
        <end position="105"/>
    </location>
</feature>
<dbReference type="PANTHER" id="PTHR13309">
    <property type="entry name" value="NUCLEAR FRAGILE X MENTAL RETARDATION PROTEIN INTERACTING PROTEIN 1"/>
    <property type="match status" value="1"/>
</dbReference>
<name>A0A9Q1F2V9_SYNKA</name>
<dbReference type="GO" id="GO:0005634">
    <property type="term" value="C:nucleus"/>
    <property type="evidence" value="ECO:0007669"/>
    <property type="project" value="TreeGrafter"/>
</dbReference>
<feature type="compositionally biased region" description="Polar residues" evidence="1">
    <location>
        <begin position="361"/>
        <end position="370"/>
    </location>
</feature>
<comment type="caution">
    <text evidence="3">The sequence shown here is derived from an EMBL/GenBank/DDBJ whole genome shotgun (WGS) entry which is preliminary data.</text>
</comment>
<feature type="compositionally biased region" description="Basic and acidic residues" evidence="1">
    <location>
        <begin position="235"/>
        <end position="249"/>
    </location>
</feature>
<reference evidence="3" key="1">
    <citation type="journal article" date="2023" name="Science">
        <title>Genome structures resolve the early diversification of teleost fishes.</title>
        <authorList>
            <person name="Parey E."/>
            <person name="Louis A."/>
            <person name="Montfort J."/>
            <person name="Bouchez O."/>
            <person name="Roques C."/>
            <person name="Iampietro C."/>
            <person name="Lluch J."/>
            <person name="Castinel A."/>
            <person name="Donnadieu C."/>
            <person name="Desvignes T."/>
            <person name="Floi Bucao C."/>
            <person name="Jouanno E."/>
            <person name="Wen M."/>
            <person name="Mejri S."/>
            <person name="Dirks R."/>
            <person name="Jansen H."/>
            <person name="Henkel C."/>
            <person name="Chen W.J."/>
            <person name="Zahm M."/>
            <person name="Cabau C."/>
            <person name="Klopp C."/>
            <person name="Thompson A.W."/>
            <person name="Robinson-Rechavi M."/>
            <person name="Braasch I."/>
            <person name="Lecointre G."/>
            <person name="Bobe J."/>
            <person name="Postlethwait J.H."/>
            <person name="Berthelot C."/>
            <person name="Roest Crollius H."/>
            <person name="Guiguen Y."/>
        </authorList>
    </citation>
    <scope>NUCLEOTIDE SEQUENCE</scope>
    <source>
        <strain evidence="3">WJC10195</strain>
    </source>
</reference>